<comment type="pathway">
    <text evidence="1 6">Purine metabolism; IMP biosynthesis via de novo pathway; N(2)-formyl-N(1)-(5-phospho-D-ribosyl)glycinamide from N(1)-(5-phospho-D-ribosyl)glycinamide (10-formyl THF route): step 1/1.</text>
</comment>
<dbReference type="RefSeq" id="WP_119984039.1">
    <property type="nucleotide sequence ID" value="NZ_CP032489.1"/>
</dbReference>
<evidence type="ECO:0000313" key="8">
    <source>
        <dbReference type="EMBL" id="AYD46230.1"/>
    </source>
</evidence>
<feature type="binding site" evidence="6">
    <location>
        <position position="105"/>
    </location>
    <ligand>
        <name>(6R)-10-formyltetrahydrofolate</name>
        <dbReference type="ChEBI" id="CHEBI:195366"/>
    </ligand>
</feature>
<evidence type="ECO:0000256" key="5">
    <source>
        <dbReference type="ARBA" id="ARBA00047664"/>
    </source>
</evidence>
<dbReference type="HAMAP" id="MF_01930">
    <property type="entry name" value="PurN"/>
    <property type="match status" value="1"/>
</dbReference>
<gene>
    <name evidence="6" type="primary">purN</name>
    <name evidence="8" type="ORF">D6B99_00490</name>
</gene>
<dbReference type="Proteomes" id="UP000266118">
    <property type="component" value="Chromosome"/>
</dbReference>
<organism evidence="8 9">
    <name type="scientific">Arachidicoccus soli</name>
    <dbReference type="NCBI Taxonomy" id="2341117"/>
    <lineage>
        <taxon>Bacteria</taxon>
        <taxon>Pseudomonadati</taxon>
        <taxon>Bacteroidota</taxon>
        <taxon>Chitinophagia</taxon>
        <taxon>Chitinophagales</taxon>
        <taxon>Chitinophagaceae</taxon>
        <taxon>Arachidicoccus</taxon>
    </lineage>
</organism>
<evidence type="ECO:0000256" key="3">
    <source>
        <dbReference type="ARBA" id="ARBA00022755"/>
    </source>
</evidence>
<dbReference type="Gene3D" id="3.40.50.170">
    <property type="entry name" value="Formyl transferase, N-terminal domain"/>
    <property type="match status" value="1"/>
</dbReference>
<dbReference type="InterPro" id="IPR004607">
    <property type="entry name" value="GART"/>
</dbReference>
<comment type="function">
    <text evidence="6">Catalyzes the transfer of a formyl group from 10-formyltetrahydrofolate to 5-phospho-ribosyl-glycinamide (GAR), producing 5-phospho-ribosyl-N-formylglycinamide (FGAR) and tetrahydrofolate.</text>
</comment>
<dbReference type="GO" id="GO:0005829">
    <property type="term" value="C:cytosol"/>
    <property type="evidence" value="ECO:0007669"/>
    <property type="project" value="TreeGrafter"/>
</dbReference>
<reference evidence="8 9" key="1">
    <citation type="submission" date="2018-09" db="EMBL/GenBank/DDBJ databases">
        <title>Arachidicoccus sp. nov., a bacterium isolated from soil.</title>
        <authorList>
            <person name="Weon H.-Y."/>
            <person name="Kwon S.-W."/>
            <person name="Lee S.A."/>
        </authorList>
    </citation>
    <scope>NUCLEOTIDE SEQUENCE [LARGE SCALE GENOMIC DNA]</scope>
    <source>
        <strain evidence="8 9">KIS59-12</strain>
    </source>
</reference>
<dbReference type="InterPro" id="IPR002376">
    <property type="entry name" value="Formyl_transf_N"/>
</dbReference>
<dbReference type="OrthoDB" id="9806170at2"/>
<dbReference type="CDD" id="cd08645">
    <property type="entry name" value="FMT_core_GART"/>
    <property type="match status" value="1"/>
</dbReference>
<dbReference type="UniPathway" id="UPA00074">
    <property type="reaction ID" value="UER00126"/>
</dbReference>
<comment type="catalytic activity">
    <reaction evidence="5 6">
        <text>N(1)-(5-phospho-beta-D-ribosyl)glycinamide + (6R)-10-formyltetrahydrofolate = N(2)-formyl-N(1)-(5-phospho-beta-D-ribosyl)glycinamide + (6S)-5,6,7,8-tetrahydrofolate + H(+)</text>
        <dbReference type="Rhea" id="RHEA:15053"/>
        <dbReference type="ChEBI" id="CHEBI:15378"/>
        <dbReference type="ChEBI" id="CHEBI:57453"/>
        <dbReference type="ChEBI" id="CHEBI:143788"/>
        <dbReference type="ChEBI" id="CHEBI:147286"/>
        <dbReference type="ChEBI" id="CHEBI:195366"/>
        <dbReference type="EC" id="2.1.2.2"/>
    </reaction>
</comment>
<evidence type="ECO:0000256" key="4">
    <source>
        <dbReference type="ARBA" id="ARBA00038440"/>
    </source>
</evidence>
<evidence type="ECO:0000256" key="6">
    <source>
        <dbReference type="HAMAP-Rule" id="MF_01930"/>
    </source>
</evidence>
<dbReference type="EC" id="2.1.2.2" evidence="6"/>
<dbReference type="GO" id="GO:0004644">
    <property type="term" value="F:phosphoribosylglycinamide formyltransferase activity"/>
    <property type="evidence" value="ECO:0007669"/>
    <property type="project" value="UniProtKB-UniRule"/>
</dbReference>
<dbReference type="PROSITE" id="PS00373">
    <property type="entry name" value="GART"/>
    <property type="match status" value="1"/>
</dbReference>
<dbReference type="EMBL" id="CP032489">
    <property type="protein sequence ID" value="AYD46230.1"/>
    <property type="molecule type" value="Genomic_DNA"/>
</dbReference>
<evidence type="ECO:0000313" key="9">
    <source>
        <dbReference type="Proteomes" id="UP000266118"/>
    </source>
</evidence>
<dbReference type="PANTHER" id="PTHR43369:SF2">
    <property type="entry name" value="PHOSPHORIBOSYLGLYCINAMIDE FORMYLTRANSFERASE"/>
    <property type="match status" value="1"/>
</dbReference>
<dbReference type="PANTHER" id="PTHR43369">
    <property type="entry name" value="PHOSPHORIBOSYLGLYCINAMIDE FORMYLTRANSFERASE"/>
    <property type="match status" value="1"/>
</dbReference>
<dbReference type="KEGG" id="ark:D6B99_00490"/>
<sequence length="198" mass="22058">MNKTFNIAIFASGAGSNALKIIQHFQNLPAINVSLIVGNKAEAGVFKIARQNNIPTILIERRAFFDSDEYVLFLKEKEIDLIVLAGFLWKVPVNLIAAFPNRIINIHPALLPKFGGKGMYGNFVHQAVIEAKEKTSGITIHLVDEQYDHGKQLFQTQCAVSEEDTAESLAQKIHLLEHQFLPGIVEAYSQSLMSKQNI</sequence>
<dbReference type="InterPro" id="IPR036477">
    <property type="entry name" value="Formyl_transf_N_sf"/>
</dbReference>
<evidence type="ECO:0000256" key="1">
    <source>
        <dbReference type="ARBA" id="ARBA00005054"/>
    </source>
</evidence>
<comment type="similarity">
    <text evidence="4 6">Belongs to the GART family.</text>
</comment>
<evidence type="ECO:0000259" key="7">
    <source>
        <dbReference type="Pfam" id="PF00551"/>
    </source>
</evidence>
<dbReference type="AlphaFoldDB" id="A0A386HL37"/>
<protein>
    <recommendedName>
        <fullName evidence="6">Phosphoribosylglycinamide formyltransferase</fullName>
        <ecNumber evidence="6">2.1.2.2</ecNumber>
    </recommendedName>
    <alternativeName>
        <fullName evidence="6">5'-phosphoribosylglycinamide transformylase</fullName>
    </alternativeName>
    <alternativeName>
        <fullName evidence="6">GAR transformylase</fullName>
        <shortName evidence="6">GART</shortName>
    </alternativeName>
</protein>
<feature type="domain" description="Formyl transferase N-terminal" evidence="7">
    <location>
        <begin position="6"/>
        <end position="183"/>
    </location>
</feature>
<keyword evidence="3 6" id="KW-0658">Purine biosynthesis</keyword>
<feature type="binding site" evidence="6">
    <location>
        <begin position="15"/>
        <end position="17"/>
    </location>
    <ligand>
        <name>N(1)-(5-phospho-beta-D-ribosyl)glycinamide</name>
        <dbReference type="ChEBI" id="CHEBI:143788"/>
    </ligand>
</feature>
<proteinExistence type="inferred from homology"/>
<feature type="site" description="Raises pKa of active site His" evidence="6">
    <location>
        <position position="148"/>
    </location>
</feature>
<dbReference type="SUPFAM" id="SSF53328">
    <property type="entry name" value="Formyltransferase"/>
    <property type="match status" value="1"/>
</dbReference>
<keyword evidence="2 6" id="KW-0808">Transferase</keyword>
<feature type="active site" description="Proton donor" evidence="6">
    <location>
        <position position="107"/>
    </location>
</feature>
<dbReference type="InterPro" id="IPR001555">
    <property type="entry name" value="GART_AS"/>
</dbReference>
<comment type="caution">
    <text evidence="6">Lacks conserved residue(s) required for the propagation of feature annotation.</text>
</comment>
<accession>A0A386HL37</accession>
<evidence type="ECO:0000256" key="2">
    <source>
        <dbReference type="ARBA" id="ARBA00022679"/>
    </source>
</evidence>
<keyword evidence="9" id="KW-1185">Reference proteome</keyword>
<name>A0A386HL37_9BACT</name>
<dbReference type="GO" id="GO:0006189">
    <property type="term" value="P:'de novo' IMP biosynthetic process"/>
    <property type="evidence" value="ECO:0007669"/>
    <property type="project" value="UniProtKB-UniRule"/>
</dbReference>
<dbReference type="Pfam" id="PF00551">
    <property type="entry name" value="Formyl_trans_N"/>
    <property type="match status" value="1"/>
</dbReference>